<dbReference type="PROSITE" id="PS50011">
    <property type="entry name" value="PROTEIN_KINASE_DOM"/>
    <property type="match status" value="2"/>
</dbReference>
<dbReference type="PROSITE" id="PS00107">
    <property type="entry name" value="PROTEIN_KINASE_ATP"/>
    <property type="match status" value="2"/>
</dbReference>
<evidence type="ECO:0008006" key="12">
    <source>
        <dbReference type="Google" id="ProtNLM"/>
    </source>
</evidence>
<feature type="binding site" evidence="5">
    <location>
        <position position="784"/>
    </location>
    <ligand>
        <name>ATP</name>
        <dbReference type="ChEBI" id="CHEBI:30616"/>
    </ligand>
</feature>
<keyword evidence="2 5" id="KW-0547">Nucleotide-binding</keyword>
<organism evidence="10 11">
    <name type="scientific">Polarella glacialis</name>
    <name type="common">Dinoflagellate</name>
    <dbReference type="NCBI Taxonomy" id="89957"/>
    <lineage>
        <taxon>Eukaryota</taxon>
        <taxon>Sar</taxon>
        <taxon>Alveolata</taxon>
        <taxon>Dinophyceae</taxon>
        <taxon>Suessiales</taxon>
        <taxon>Suessiaceae</taxon>
        <taxon>Polarella</taxon>
    </lineage>
</organism>
<dbReference type="InterPro" id="IPR000742">
    <property type="entry name" value="EGF"/>
</dbReference>
<dbReference type="SMART" id="SM00181">
    <property type="entry name" value="EGF"/>
    <property type="match status" value="2"/>
</dbReference>
<dbReference type="InterPro" id="IPR017441">
    <property type="entry name" value="Protein_kinase_ATP_BS"/>
</dbReference>
<name>A0A813H749_POLGL</name>
<keyword evidence="1 7" id="KW-0732">Signal</keyword>
<evidence type="ECO:0000256" key="6">
    <source>
        <dbReference type="SAM" id="MobiDB-lite"/>
    </source>
</evidence>
<gene>
    <name evidence="10" type="ORF">PGLA1383_LOCUS49486</name>
</gene>
<feature type="domain" description="Protein kinase" evidence="8">
    <location>
        <begin position="756"/>
        <end position="1006"/>
    </location>
</feature>
<evidence type="ECO:0000256" key="3">
    <source>
        <dbReference type="ARBA" id="ARBA00022840"/>
    </source>
</evidence>
<feature type="domain" description="Protein kinase" evidence="8">
    <location>
        <begin position="1402"/>
        <end position="1655"/>
    </location>
</feature>
<dbReference type="InterPro" id="IPR000719">
    <property type="entry name" value="Prot_kinase_dom"/>
</dbReference>
<feature type="chain" id="PRO_5032823103" description="Non-specific serine/threonine protein kinase" evidence="7">
    <location>
        <begin position="29"/>
        <end position="1699"/>
    </location>
</feature>
<dbReference type="SUPFAM" id="SSF56112">
    <property type="entry name" value="Protein kinase-like (PK-like)"/>
    <property type="match status" value="2"/>
</dbReference>
<dbReference type="InterPro" id="IPR001680">
    <property type="entry name" value="WD40_rpt"/>
</dbReference>
<dbReference type="Gene3D" id="1.10.510.10">
    <property type="entry name" value="Transferase(Phosphotransferase) domain 1"/>
    <property type="match status" value="2"/>
</dbReference>
<dbReference type="InterPro" id="IPR011009">
    <property type="entry name" value="Kinase-like_dom_sf"/>
</dbReference>
<proteinExistence type="predicted"/>
<feature type="non-terminal residue" evidence="10">
    <location>
        <position position="1699"/>
    </location>
</feature>
<evidence type="ECO:0000256" key="7">
    <source>
        <dbReference type="SAM" id="SignalP"/>
    </source>
</evidence>
<dbReference type="PROSITE" id="PS00108">
    <property type="entry name" value="PROTEIN_KINASE_ST"/>
    <property type="match status" value="2"/>
</dbReference>
<comment type="caution">
    <text evidence="10">The sequence shown here is derived from an EMBL/GenBank/DDBJ whole genome shotgun (WGS) entry which is preliminary data.</text>
</comment>
<evidence type="ECO:0000313" key="10">
    <source>
        <dbReference type="EMBL" id="CAE8633659.1"/>
    </source>
</evidence>
<feature type="region of interest" description="Disordered" evidence="6">
    <location>
        <begin position="1656"/>
        <end position="1699"/>
    </location>
</feature>
<dbReference type="SMART" id="SM00220">
    <property type="entry name" value="S_TKc"/>
    <property type="match status" value="2"/>
</dbReference>
<dbReference type="PROSITE" id="PS01186">
    <property type="entry name" value="EGF_2"/>
    <property type="match status" value="1"/>
</dbReference>
<dbReference type="InterPro" id="IPR013517">
    <property type="entry name" value="FG-GAP"/>
</dbReference>
<dbReference type="Pfam" id="PF00069">
    <property type="entry name" value="Pkinase"/>
    <property type="match status" value="2"/>
</dbReference>
<evidence type="ECO:0000256" key="2">
    <source>
        <dbReference type="ARBA" id="ARBA00022741"/>
    </source>
</evidence>
<dbReference type="InterPro" id="IPR051681">
    <property type="entry name" value="Ser/Thr_Kinases-Pseudokinases"/>
</dbReference>
<dbReference type="SUPFAM" id="SSF69318">
    <property type="entry name" value="Integrin alpha N-terminal domain"/>
    <property type="match status" value="3"/>
</dbReference>
<dbReference type="InterPro" id="IPR008271">
    <property type="entry name" value="Ser/Thr_kinase_AS"/>
</dbReference>
<sequence>VGSGEAMRVGKLLVAILVASHLVNLTLGQATSFCNPKPLKCTGTTTTLNRSSNPFDGIDVGTYAKPFAVDWDGDGDIDLLVGSSDGRIFFFERNANASLIERTGSSNPFDGVNAGDYASPFAVDWDGDGDIDLLVGNQDGRILFFERTADASLIERTGSSNPFDGINAGFYASPFAVDWDGDGDIDLLVGTGNGRILFFERSADAKLIGRTGSSNPFDGIDAGRYASPFAVDWDGDGDIDLLVGTGNGRILFFERSADAKLIGRTGSSNPFDGIDVERWATPFPVDWDGDGDIDLLLGNWDGRRMLGRIQFFERSADASLIEQTGNSNPFDGIDVERWATPFPVDWDGDGDIDLLLGNWDGRRMLGRIQFFERSANASLIERTGSSNPFDGIDVGTYAKPVAVDWDGDGDIDLLSSIPSGRIQFFERSADASLVQRTGSSNPFDRVFDGNSAAPFAVDWNGDGDIDLLVGTWDGRIRFFERNADASLIERTGSSNPFVGIDVGLNATPFAVDWDGDGNIDLLVGNQDGRILFFERTADALIERTGSSDPFDGIDVGFYATPFAVDWDGDGNIDLLVGNSDGRIQFFSSGLNCEVLDPCSRNGICVAAVGGACVCLVGYDGADGSGCSGGYYSEDLSCVPCPGLSSAEGTCSGRGLCLDDNEARRQAKAQHAPNASISAAHGDGTCACSFGFSGSLCDLWGPESSVSVYVVDASGLSVADPSVESCSEGAFQSSDMQHIMTIGIVEHWFIKPSDITPGSKSILGSGSFGIVVKGMLNHATEVAIKIPKTWFQSREESQLANEMRLFRHIRHSNIVLFHGATLMVINGGSPCLSLVLEWVNGGNFGEYMQQLRSNAAFEADGHAFAYKILLDVARGMTYLHKLTPVILHLDLKPANILVEKSVPPKGKITDFGLSRVARNSLPQPKVGTEKYMAPEVAQRKPYGPAADVFSFGRVIIWTITGELCPELVSSTSPKGLSQTLDEVASSCLEEEPHMRLERCQLKVNSSAACAPRARLQHKEARPVQIALGAVQRHGEQPLPGLPCWTSSAAECLQVVIAVVQAPRLSTQVDSGQAMRVGKLLVAILVCTGTTATLDRSSNPFDGIEVEWDGDTLVAVDWDGDGDIDLIVGRRDGRIQFFERTADASLVERTGSSNPFDGVFDGTSVVPFAVDWDGDGDVDLLVGNQDGRIQFFERTADASLVERTGSSNPFDGIDDNSYFAIPFAVDWDGDGDIDLLVGNWQGRIHFFERTADASLVQRTGSSNPFNGIDIRFSASPFAVDWDGDGDIDLIVGNSDGRIQFFERTADAKLVERTGSSNTFDGINAAPFPVDWDGDGDIDLLAGNQDLWGPESSVSVYVVDASGLSVADPSVESCSEGAFQSSDMQHIMTIGIVEHWFIKPSDITPGSKSILGSGSFGIVVKGMLNHATEVAIKIPKTRFQSREESQLANEMRLFRHIRHSNIVLFHGATLMVINGGSPCLSLVLEWVNGGNFGEYMQQLRSNAAFEADGHAFAYKILLDVARGMTYLHKLTPVILHLDLKPANILVEKSVPPKGKITDFGLSRFARNSLPQPKVGTEKYMAPEVAQRKPYGPAADVFSFGRVIIWTITGELCPELVSSTSPKGQEDACLFQTLDEVASSCLEEETHMRPHFSQVYDRLITPPPPTTTKIVPPLTTTTTPTTTSTSSTTTPPPTTTTTTKIVL</sequence>
<dbReference type="Pfam" id="PF13517">
    <property type="entry name" value="FG-GAP_3"/>
    <property type="match status" value="5"/>
</dbReference>
<dbReference type="Proteomes" id="UP000654075">
    <property type="component" value="Unassembled WGS sequence"/>
</dbReference>
<keyword evidence="11" id="KW-1185">Reference proteome</keyword>
<dbReference type="OrthoDB" id="200924at2759"/>
<keyword evidence="4" id="KW-0245">EGF-like domain</keyword>
<dbReference type="PROSITE" id="PS50026">
    <property type="entry name" value="EGF_3"/>
    <property type="match status" value="1"/>
</dbReference>
<feature type="signal peptide" evidence="7">
    <location>
        <begin position="1"/>
        <end position="28"/>
    </location>
</feature>
<comment type="caution">
    <text evidence="4">Lacks conserved residue(s) required for the propagation of feature annotation.</text>
</comment>
<evidence type="ECO:0000313" key="11">
    <source>
        <dbReference type="Proteomes" id="UP000654075"/>
    </source>
</evidence>
<feature type="domain" description="EGF-like" evidence="9">
    <location>
        <begin position="588"/>
        <end position="627"/>
    </location>
</feature>
<dbReference type="SMART" id="SM00320">
    <property type="entry name" value="WD40"/>
    <property type="match status" value="7"/>
</dbReference>
<feature type="binding site" evidence="5">
    <location>
        <position position="1430"/>
    </location>
    <ligand>
        <name>ATP</name>
        <dbReference type="ChEBI" id="CHEBI:30616"/>
    </ligand>
</feature>
<dbReference type="GO" id="GO:0005524">
    <property type="term" value="F:ATP binding"/>
    <property type="evidence" value="ECO:0007669"/>
    <property type="project" value="UniProtKB-UniRule"/>
</dbReference>
<dbReference type="PANTHER" id="PTHR44329:SF289">
    <property type="entry name" value="SERINE_THREONINE-PROTEIN KINASE VIK"/>
    <property type="match status" value="1"/>
</dbReference>
<reference evidence="10" key="1">
    <citation type="submission" date="2021-02" db="EMBL/GenBank/DDBJ databases">
        <authorList>
            <person name="Dougan E. K."/>
            <person name="Rhodes N."/>
            <person name="Thang M."/>
            <person name="Chan C."/>
        </authorList>
    </citation>
    <scope>NUCLEOTIDE SEQUENCE</scope>
</reference>
<dbReference type="InterPro" id="IPR028994">
    <property type="entry name" value="Integrin_alpha_N"/>
</dbReference>
<evidence type="ECO:0000256" key="5">
    <source>
        <dbReference type="PROSITE-ProRule" id="PRU10141"/>
    </source>
</evidence>
<dbReference type="EMBL" id="CAJNNV010030823">
    <property type="protein sequence ID" value="CAE8633659.1"/>
    <property type="molecule type" value="Genomic_DNA"/>
</dbReference>
<keyword evidence="3 5" id="KW-0067">ATP-binding</keyword>
<evidence type="ECO:0000256" key="4">
    <source>
        <dbReference type="PROSITE-ProRule" id="PRU00076"/>
    </source>
</evidence>
<dbReference type="PANTHER" id="PTHR44329">
    <property type="entry name" value="SERINE/THREONINE-PROTEIN KINASE TNNI3K-RELATED"/>
    <property type="match status" value="1"/>
</dbReference>
<dbReference type="GO" id="GO:0004674">
    <property type="term" value="F:protein serine/threonine kinase activity"/>
    <property type="evidence" value="ECO:0007669"/>
    <property type="project" value="TreeGrafter"/>
</dbReference>
<evidence type="ECO:0000259" key="8">
    <source>
        <dbReference type="PROSITE" id="PS50011"/>
    </source>
</evidence>
<feature type="compositionally biased region" description="Low complexity" evidence="6">
    <location>
        <begin position="1663"/>
        <end position="1699"/>
    </location>
</feature>
<dbReference type="Gene3D" id="2.130.10.130">
    <property type="entry name" value="Integrin alpha, N-terminal"/>
    <property type="match status" value="3"/>
</dbReference>
<evidence type="ECO:0000259" key="9">
    <source>
        <dbReference type="PROSITE" id="PS50026"/>
    </source>
</evidence>
<accession>A0A813H749</accession>
<protein>
    <recommendedName>
        <fullName evidence="12">Non-specific serine/threonine protein kinase</fullName>
    </recommendedName>
</protein>
<dbReference type="CDD" id="cd00053">
    <property type="entry name" value="EGF"/>
    <property type="match status" value="1"/>
</dbReference>
<evidence type="ECO:0000256" key="1">
    <source>
        <dbReference type="ARBA" id="ARBA00022729"/>
    </source>
</evidence>